<dbReference type="EMBL" id="CP059052">
    <property type="protein sequence ID" value="QLJ15614.1"/>
    <property type="molecule type" value="Genomic_DNA"/>
</dbReference>
<dbReference type="InterPro" id="IPR036291">
    <property type="entry name" value="NAD(P)-bd_dom_sf"/>
</dbReference>
<dbReference type="RefSeq" id="WP_180689425.1">
    <property type="nucleotide sequence ID" value="NZ_CP059052.1"/>
</dbReference>
<dbReference type="Gene3D" id="3.90.25.10">
    <property type="entry name" value="UDP-galactose 4-epimerase, domain 1"/>
    <property type="match status" value="1"/>
</dbReference>
<gene>
    <name evidence="4" type="ORF">H0H12_06620</name>
</gene>
<dbReference type="Pfam" id="PF01370">
    <property type="entry name" value="Epimerase"/>
    <property type="match status" value="1"/>
</dbReference>
<dbReference type="Gene3D" id="3.40.50.720">
    <property type="entry name" value="NAD(P)-binding Rossmann-like Domain"/>
    <property type="match status" value="1"/>
</dbReference>
<proteinExistence type="inferred from homology"/>
<evidence type="ECO:0000256" key="1">
    <source>
        <dbReference type="ARBA" id="ARBA00005125"/>
    </source>
</evidence>
<dbReference type="AlphaFoldDB" id="A0A7D5W1A0"/>
<feature type="domain" description="NAD-dependent epimerase/dehydratase" evidence="3">
    <location>
        <begin position="4"/>
        <end position="239"/>
    </location>
</feature>
<reference evidence="4 5" key="1">
    <citation type="journal article" date="2009" name="Mikrobiologiia">
        <title>[Phenanthren biodegradation and interaction of Pseudomonas putida BS3701 and Burkholderia sp.BS3702 in plant rhizosphere].</title>
        <authorList>
            <person name="Ovchinnikova A.A."/>
            <person name="Vetrova A.A."/>
            <person name="Filonov A.E."/>
            <person name="Boronin A.M."/>
        </authorList>
    </citation>
    <scope>NUCLEOTIDE SEQUENCE [LARGE SCALE GENOMIC DNA]</scope>
    <source>
        <strain evidence="4 5">BS3701</strain>
    </source>
</reference>
<evidence type="ECO:0000313" key="4">
    <source>
        <dbReference type="EMBL" id="QLJ15614.1"/>
    </source>
</evidence>
<dbReference type="PRINTS" id="PR01713">
    <property type="entry name" value="NUCEPIMERASE"/>
</dbReference>
<accession>A0A7D5W1A0</accession>
<protein>
    <submittedName>
        <fullName evidence="4">NAD-dependent epimerase/dehydratase family protein</fullName>
    </submittedName>
</protein>
<dbReference type="PANTHER" id="PTHR43000">
    <property type="entry name" value="DTDP-D-GLUCOSE 4,6-DEHYDRATASE-RELATED"/>
    <property type="match status" value="1"/>
</dbReference>
<evidence type="ECO:0000259" key="3">
    <source>
        <dbReference type="Pfam" id="PF01370"/>
    </source>
</evidence>
<comment type="similarity">
    <text evidence="2">Belongs to the NAD(P)-dependent epimerase/dehydratase family.</text>
</comment>
<evidence type="ECO:0000256" key="2">
    <source>
        <dbReference type="ARBA" id="ARBA00007637"/>
    </source>
</evidence>
<name>A0A7D5W1A0_PSEPU</name>
<evidence type="ECO:0000313" key="5">
    <source>
        <dbReference type="Proteomes" id="UP000510934"/>
    </source>
</evidence>
<organism evidence="4 5">
    <name type="scientific">Pseudomonas putida</name>
    <name type="common">Arthrobacter siderocapsulatus</name>
    <dbReference type="NCBI Taxonomy" id="303"/>
    <lineage>
        <taxon>Bacteria</taxon>
        <taxon>Pseudomonadati</taxon>
        <taxon>Pseudomonadota</taxon>
        <taxon>Gammaproteobacteria</taxon>
        <taxon>Pseudomonadales</taxon>
        <taxon>Pseudomonadaceae</taxon>
        <taxon>Pseudomonas</taxon>
    </lineage>
</organism>
<sequence length="315" mass="34898">MKCAVLGGTGFIGSHLINALIAQGHEVSSLTRHVPPQNTILSDEAMAQVRWNMGDYENREDVKETLEGADICFHLISSSLPGNSNKDPSWDISTNVCNSLQVMELAVSLGLKSLYFVSSGGTIYGDAQVLPIPEEHQLEPTCSYGVSKLAIEKYLALFERLHRLPYKIIRLANPYGPGQDVNKAQGAVSVFIERSRNSLPIEIWGDGSNVRDYIYIDDAIRGIIALMGYEGKQRIFNLGSGQGRSLLDVVAEISKWIDPMPDVKFLPAREFDLKANVLDISKVRTCVGFEPIVSFDEGIRRTLEWQNSKNLVKVV</sequence>
<dbReference type="InterPro" id="IPR001509">
    <property type="entry name" value="Epimerase_deHydtase"/>
</dbReference>
<dbReference type="Proteomes" id="UP000510934">
    <property type="component" value="Chromosome"/>
</dbReference>
<comment type="pathway">
    <text evidence="1">Bacterial outer membrane biogenesis; LPS O-antigen biosynthesis.</text>
</comment>
<dbReference type="SUPFAM" id="SSF51735">
    <property type="entry name" value="NAD(P)-binding Rossmann-fold domains"/>
    <property type="match status" value="1"/>
</dbReference>